<dbReference type="Proteomes" id="UP000179018">
    <property type="component" value="Unassembled WGS sequence"/>
</dbReference>
<comment type="catalytic activity">
    <reaction evidence="10">
        <text>O-phospho-D-serine + H2O = D-serine + phosphate</text>
        <dbReference type="Rhea" id="RHEA:24873"/>
        <dbReference type="ChEBI" id="CHEBI:15377"/>
        <dbReference type="ChEBI" id="CHEBI:35247"/>
        <dbReference type="ChEBI" id="CHEBI:43474"/>
        <dbReference type="ChEBI" id="CHEBI:58680"/>
        <dbReference type="EC" id="3.1.3.3"/>
    </reaction>
</comment>
<evidence type="ECO:0000256" key="9">
    <source>
        <dbReference type="ARBA" id="ARBA00048138"/>
    </source>
</evidence>
<dbReference type="PANTHER" id="PTHR43344:SF2">
    <property type="entry name" value="PHOSPHOSERINE PHOSPHATASE"/>
    <property type="match status" value="1"/>
</dbReference>
<reference evidence="11 12" key="1">
    <citation type="journal article" date="2016" name="Nat. Commun.">
        <title>Thousands of microbial genomes shed light on interconnected biogeochemical processes in an aquifer system.</title>
        <authorList>
            <person name="Anantharaman K."/>
            <person name="Brown C.T."/>
            <person name="Hug L.A."/>
            <person name="Sharon I."/>
            <person name="Castelle C.J."/>
            <person name="Probst A.J."/>
            <person name="Thomas B.C."/>
            <person name="Singh A."/>
            <person name="Wilkins M.J."/>
            <person name="Karaoz U."/>
            <person name="Brodie E.L."/>
            <person name="Williams K.H."/>
            <person name="Hubbard S.S."/>
            <person name="Banfield J.F."/>
        </authorList>
    </citation>
    <scope>NUCLEOTIDE SEQUENCE [LARGE SCALE GENOMIC DNA]</scope>
</reference>
<comment type="catalytic activity">
    <reaction evidence="9">
        <text>O-phospho-L-serine + H2O = L-serine + phosphate</text>
        <dbReference type="Rhea" id="RHEA:21208"/>
        <dbReference type="ChEBI" id="CHEBI:15377"/>
        <dbReference type="ChEBI" id="CHEBI:33384"/>
        <dbReference type="ChEBI" id="CHEBI:43474"/>
        <dbReference type="ChEBI" id="CHEBI:57524"/>
        <dbReference type="EC" id="3.1.3.3"/>
    </reaction>
</comment>
<dbReference type="NCBIfam" id="TIGR01488">
    <property type="entry name" value="HAD-SF-IB"/>
    <property type="match status" value="1"/>
</dbReference>
<keyword evidence="7" id="KW-0460">Magnesium</keyword>
<evidence type="ECO:0000256" key="8">
    <source>
        <dbReference type="ARBA" id="ARBA00023299"/>
    </source>
</evidence>
<comment type="cofactor">
    <cofactor evidence="1">
        <name>Mg(2+)</name>
        <dbReference type="ChEBI" id="CHEBI:18420"/>
    </cofactor>
</comment>
<gene>
    <name evidence="11" type="ORF">A3A75_02610</name>
</gene>
<dbReference type="STRING" id="1802516.A3A75_02610"/>
<evidence type="ECO:0000256" key="6">
    <source>
        <dbReference type="ARBA" id="ARBA00022801"/>
    </source>
</evidence>
<evidence type="ECO:0000256" key="2">
    <source>
        <dbReference type="ARBA" id="ARBA00005135"/>
    </source>
</evidence>
<dbReference type="Pfam" id="PF00702">
    <property type="entry name" value="Hydrolase"/>
    <property type="match status" value="1"/>
</dbReference>
<comment type="caution">
    <text evidence="11">The sequence shown here is derived from an EMBL/GenBank/DDBJ whole genome shotgun (WGS) entry which is preliminary data.</text>
</comment>
<dbReference type="Gene3D" id="1.10.150.210">
    <property type="entry name" value="Phosphoserine phosphatase, domain 2"/>
    <property type="match status" value="1"/>
</dbReference>
<name>A0A1F8B7E2_9BACT</name>
<dbReference type="InterPro" id="IPR023214">
    <property type="entry name" value="HAD_sf"/>
</dbReference>
<protein>
    <recommendedName>
        <fullName evidence="3">phosphoserine phosphatase</fullName>
        <ecNumber evidence="3">3.1.3.3</ecNumber>
    </recommendedName>
</protein>
<keyword evidence="6" id="KW-0378">Hydrolase</keyword>
<dbReference type="GO" id="GO:0006564">
    <property type="term" value="P:L-serine biosynthetic process"/>
    <property type="evidence" value="ECO:0007669"/>
    <property type="project" value="UniProtKB-KW"/>
</dbReference>
<evidence type="ECO:0000313" key="11">
    <source>
        <dbReference type="EMBL" id="OGM59927.1"/>
    </source>
</evidence>
<evidence type="ECO:0000256" key="10">
    <source>
        <dbReference type="ARBA" id="ARBA00048523"/>
    </source>
</evidence>
<keyword evidence="8" id="KW-0718">Serine biosynthesis</keyword>
<evidence type="ECO:0000256" key="7">
    <source>
        <dbReference type="ARBA" id="ARBA00022842"/>
    </source>
</evidence>
<dbReference type="Gene3D" id="3.40.50.1000">
    <property type="entry name" value="HAD superfamily/HAD-like"/>
    <property type="match status" value="1"/>
</dbReference>
<evidence type="ECO:0000256" key="4">
    <source>
        <dbReference type="ARBA" id="ARBA00022605"/>
    </source>
</evidence>
<comment type="pathway">
    <text evidence="2">Amino-acid biosynthesis; L-serine biosynthesis; L-serine from 3-phospho-D-glycerate: step 3/3.</text>
</comment>
<evidence type="ECO:0000256" key="3">
    <source>
        <dbReference type="ARBA" id="ARBA00012640"/>
    </source>
</evidence>
<sequence>MKNKVFDLIIFDVDSTLVTVEGLDWLARLKGKEREVADLTKQSMNGLVRLEDVFEKKMNLIRPSYKDLANLGIKYCESIVPGVIEVLAALQFLKKEVFILTGNFDPAVSMLAEYLHILEKNVISNDIYFHEDGRYKGFNNKGPLSINGGKKTILKKMIGRKKIVFVGDGATDVEAKNAVDLFVGFGGVVRRKHVEKNSDVYLSGKSMYPLLSIVLSKKEKQILKDKHRKVKT</sequence>
<dbReference type="EC" id="3.1.3.3" evidence="3"/>
<proteinExistence type="predicted"/>
<keyword evidence="4" id="KW-0028">Amino-acid biosynthesis</keyword>
<dbReference type="InterPro" id="IPR036412">
    <property type="entry name" value="HAD-like_sf"/>
</dbReference>
<accession>A0A1F8B7E2</accession>
<dbReference type="GO" id="GO:0005737">
    <property type="term" value="C:cytoplasm"/>
    <property type="evidence" value="ECO:0007669"/>
    <property type="project" value="TreeGrafter"/>
</dbReference>
<organism evidence="11 12">
    <name type="scientific">Candidatus Woesebacteria bacterium RIFCSPLOWO2_01_FULL_39_10</name>
    <dbReference type="NCBI Taxonomy" id="1802516"/>
    <lineage>
        <taxon>Bacteria</taxon>
        <taxon>Candidatus Woeseibacteriota</taxon>
    </lineage>
</organism>
<dbReference type="PANTHER" id="PTHR43344">
    <property type="entry name" value="PHOSPHOSERINE PHOSPHATASE"/>
    <property type="match status" value="1"/>
</dbReference>
<dbReference type="AlphaFoldDB" id="A0A1F8B7E2"/>
<dbReference type="InterPro" id="IPR050582">
    <property type="entry name" value="HAD-like_SerB"/>
</dbReference>
<dbReference type="EMBL" id="MGHC01000013">
    <property type="protein sequence ID" value="OGM59927.1"/>
    <property type="molecule type" value="Genomic_DNA"/>
</dbReference>
<evidence type="ECO:0000256" key="1">
    <source>
        <dbReference type="ARBA" id="ARBA00001946"/>
    </source>
</evidence>
<evidence type="ECO:0000313" key="12">
    <source>
        <dbReference type="Proteomes" id="UP000179018"/>
    </source>
</evidence>
<dbReference type="GO" id="GO:0036424">
    <property type="term" value="F:L-phosphoserine phosphatase activity"/>
    <property type="evidence" value="ECO:0007669"/>
    <property type="project" value="TreeGrafter"/>
</dbReference>
<dbReference type="SUPFAM" id="SSF56784">
    <property type="entry name" value="HAD-like"/>
    <property type="match status" value="1"/>
</dbReference>
<evidence type="ECO:0000256" key="5">
    <source>
        <dbReference type="ARBA" id="ARBA00022723"/>
    </source>
</evidence>
<dbReference type="GO" id="GO:0000287">
    <property type="term" value="F:magnesium ion binding"/>
    <property type="evidence" value="ECO:0007669"/>
    <property type="project" value="TreeGrafter"/>
</dbReference>
<keyword evidence="5" id="KW-0479">Metal-binding</keyword>